<dbReference type="AlphaFoldDB" id="A0A544U9N2"/>
<dbReference type="EMBL" id="SADV01000024">
    <property type="protein sequence ID" value="TQR28772.1"/>
    <property type="molecule type" value="Genomic_DNA"/>
</dbReference>
<gene>
    <name evidence="1" type="ORF">C7Y47_20055</name>
</gene>
<proteinExistence type="predicted"/>
<protein>
    <submittedName>
        <fullName evidence="1">Uncharacterized protein</fullName>
    </submittedName>
</protein>
<sequence>MMMTPQLHTSFELLQYTTLELATISV</sequence>
<dbReference type="Proteomes" id="UP000317944">
    <property type="component" value="Unassembled WGS sequence"/>
</dbReference>
<organism evidence="1 2">
    <name type="scientific">Lysinibacillus sphaericus</name>
    <name type="common">Bacillus sphaericus</name>
    <dbReference type="NCBI Taxonomy" id="1421"/>
    <lineage>
        <taxon>Bacteria</taxon>
        <taxon>Bacillati</taxon>
        <taxon>Bacillota</taxon>
        <taxon>Bacilli</taxon>
        <taxon>Bacillales</taxon>
        <taxon>Bacillaceae</taxon>
        <taxon>Lysinibacillus</taxon>
    </lineage>
</organism>
<reference evidence="1 2" key="1">
    <citation type="submission" date="2018-03" db="EMBL/GenBank/DDBJ databases">
        <title>Aerobic endospore-forming bacteria genome sequencing and assembly.</title>
        <authorList>
            <person name="Cavalcante D.A."/>
            <person name="Driks A."/>
            <person name="Putonti C."/>
            <person name="De-Souza M.T."/>
        </authorList>
    </citation>
    <scope>NUCLEOTIDE SEQUENCE [LARGE SCALE GENOMIC DNA]</scope>
    <source>
        <strain evidence="1 2">SDF0037</strain>
    </source>
</reference>
<name>A0A544U9N2_LYSSH</name>
<accession>A0A544U9N2</accession>
<dbReference type="Pfam" id="PF00309">
    <property type="entry name" value="Sigma54_AID"/>
    <property type="match status" value="1"/>
</dbReference>
<dbReference type="GO" id="GO:0016987">
    <property type="term" value="F:sigma factor activity"/>
    <property type="evidence" value="ECO:0007669"/>
    <property type="project" value="InterPro"/>
</dbReference>
<dbReference type="GO" id="GO:0001216">
    <property type="term" value="F:DNA-binding transcription activator activity"/>
    <property type="evidence" value="ECO:0007669"/>
    <property type="project" value="InterPro"/>
</dbReference>
<dbReference type="InterPro" id="IPR000394">
    <property type="entry name" value="RNA_pol_sigma_54"/>
</dbReference>
<evidence type="ECO:0000313" key="2">
    <source>
        <dbReference type="Proteomes" id="UP000317944"/>
    </source>
</evidence>
<comment type="caution">
    <text evidence="1">The sequence shown here is derived from an EMBL/GenBank/DDBJ whole genome shotgun (WGS) entry which is preliminary data.</text>
</comment>
<evidence type="ECO:0000313" key="1">
    <source>
        <dbReference type="EMBL" id="TQR28772.1"/>
    </source>
</evidence>